<dbReference type="InterPro" id="IPR056737">
    <property type="entry name" value="Beta-prop_ATRN-MKLN-like"/>
</dbReference>
<protein>
    <recommendedName>
        <fullName evidence="11">CUB domain-containing protein</fullName>
    </recommendedName>
</protein>
<dbReference type="Gene3D" id="2.60.120.290">
    <property type="entry name" value="Spermadhesin, CUB domain"/>
    <property type="match status" value="1"/>
</dbReference>
<dbReference type="EMBL" id="BEZZ01004055">
    <property type="protein sequence ID" value="GCC17238.1"/>
    <property type="molecule type" value="Genomic_DNA"/>
</dbReference>
<evidence type="ECO:0000259" key="7">
    <source>
        <dbReference type="PROSITE" id="PS01180"/>
    </source>
</evidence>
<dbReference type="PANTHER" id="PTHR46376">
    <property type="entry name" value="LEUCINE-ZIPPER-LIKE TRANSCRIPTIONAL REGULATOR 1"/>
    <property type="match status" value="1"/>
</dbReference>
<sequence>MGVTASAASRGRRPGAVHSPALLHLLLLLLLLGHRGRAGECKGHRQELNQQPGYVTDGPGNYSVSGNCEWLIRAPNSSFRIILTFMFLDTECAYDYLFIYDGDSYSSPLLASLSGNTLPEPIEARSGKMLLHLFSDANYNLLGFNATYTFTLCPRGCSGHGTCDLSGSCTCHFGWSGAACNIQNCSDTCGPYGHCVAAQHCQCQPGFIGHNCDLSLNDNQSAGSWYNVSRSDPEFTGRTAAAGTFLNTTNSLYIFGGFDLNQVLGDLVRYNFTSNQWHRSTASPSPVSDCLTLCRTDVDRFSSRMFRFNLLNWIWEEVIPTGGKSPAMAAHSMVFHPASRTLLIFGGHRVSPRFSFRTNTTNIFHVDERYWTELRSTPSPSSPRERAFHTATIVGNYMVVYGGNVHIHYQEEKCYDGDIFFYHLDCHQWVSSEELRLSVSAGDGECVCV</sequence>
<dbReference type="SUPFAM" id="SSF49854">
    <property type="entry name" value="Spermadhesin, CUB domain"/>
    <property type="match status" value="1"/>
</dbReference>
<dbReference type="CDD" id="cd00041">
    <property type="entry name" value="CUB"/>
    <property type="match status" value="1"/>
</dbReference>
<evidence type="ECO:0000259" key="8">
    <source>
        <dbReference type="PROSITE" id="PS50026"/>
    </source>
</evidence>
<dbReference type="InterPro" id="IPR011043">
    <property type="entry name" value="Gal_Oxase/kelch_b-propeller"/>
</dbReference>
<dbReference type="InterPro" id="IPR015915">
    <property type="entry name" value="Kelch-typ_b-propeller"/>
</dbReference>
<dbReference type="Proteomes" id="UP000287033">
    <property type="component" value="Unassembled WGS sequence"/>
</dbReference>
<dbReference type="InterPro" id="IPR051568">
    <property type="entry name" value="LZTR1/Attractin"/>
</dbReference>
<dbReference type="SMART" id="SM00042">
    <property type="entry name" value="CUB"/>
    <property type="match status" value="1"/>
</dbReference>
<dbReference type="InterPro" id="IPR000742">
    <property type="entry name" value="EGF"/>
</dbReference>
<dbReference type="OMA" id="AYFETEC"/>
<keyword evidence="1" id="KW-0880">Kelch repeat</keyword>
<reference evidence="9 10" key="1">
    <citation type="journal article" date="2018" name="Nat. Ecol. Evol.">
        <title>Shark genomes provide insights into elasmobranch evolution and the origin of vertebrates.</title>
        <authorList>
            <person name="Hara Y"/>
            <person name="Yamaguchi K"/>
            <person name="Onimaru K"/>
            <person name="Kadota M"/>
            <person name="Koyanagi M"/>
            <person name="Keeley SD"/>
            <person name="Tatsumi K"/>
            <person name="Tanaka K"/>
            <person name="Motone F"/>
            <person name="Kageyama Y"/>
            <person name="Nozu R"/>
            <person name="Adachi N"/>
            <person name="Nishimura O"/>
            <person name="Nakagawa R"/>
            <person name="Tanegashima C"/>
            <person name="Kiyatake I"/>
            <person name="Matsumoto R"/>
            <person name="Murakumo K"/>
            <person name="Nishida K"/>
            <person name="Terakita A"/>
            <person name="Kuratani S"/>
            <person name="Sato K"/>
            <person name="Hyodo S Kuraku.S."/>
        </authorList>
    </citation>
    <scope>NUCLEOTIDE SEQUENCE [LARGE SCALE GENOMIC DNA]</scope>
</reference>
<proteinExistence type="predicted"/>
<comment type="caution">
    <text evidence="5">Lacks conserved residue(s) required for the propagation of feature annotation.</text>
</comment>
<dbReference type="Pfam" id="PF23106">
    <property type="entry name" value="EGF_Teneurin"/>
    <property type="match status" value="1"/>
</dbReference>
<dbReference type="PROSITE" id="PS50026">
    <property type="entry name" value="EGF_3"/>
    <property type="match status" value="1"/>
</dbReference>
<feature type="disulfide bond" evidence="4">
    <location>
        <begin position="41"/>
        <end position="68"/>
    </location>
</feature>
<dbReference type="Gene3D" id="2.120.10.80">
    <property type="entry name" value="Kelch-type beta propeller"/>
    <property type="match status" value="2"/>
</dbReference>
<keyword evidence="2" id="KW-0677">Repeat</keyword>
<evidence type="ECO:0000256" key="5">
    <source>
        <dbReference type="PROSITE-ProRule" id="PRU00076"/>
    </source>
</evidence>
<gene>
    <name evidence="9" type="ORF">chiPu_0021508</name>
</gene>
<dbReference type="STRING" id="137246.A0A401RGF0"/>
<dbReference type="PROSITE" id="PS01186">
    <property type="entry name" value="EGF_2"/>
    <property type="match status" value="1"/>
</dbReference>
<feature type="domain" description="EGF-like" evidence="8">
    <location>
        <begin position="181"/>
        <end position="213"/>
    </location>
</feature>
<feature type="disulfide bond" evidence="5">
    <location>
        <begin position="203"/>
        <end position="212"/>
    </location>
</feature>
<feature type="chain" id="PRO_5019072149" description="CUB domain-containing protein" evidence="6">
    <location>
        <begin position="39"/>
        <end position="449"/>
    </location>
</feature>
<feature type="domain" description="CUB" evidence="7">
    <location>
        <begin position="41"/>
        <end position="151"/>
    </location>
</feature>
<evidence type="ECO:0000256" key="3">
    <source>
        <dbReference type="ARBA" id="ARBA00023157"/>
    </source>
</evidence>
<dbReference type="Gene3D" id="2.10.25.10">
    <property type="entry name" value="Laminin"/>
    <property type="match status" value="1"/>
</dbReference>
<evidence type="ECO:0000256" key="2">
    <source>
        <dbReference type="ARBA" id="ARBA00022737"/>
    </source>
</evidence>
<dbReference type="InterPro" id="IPR000859">
    <property type="entry name" value="CUB_dom"/>
</dbReference>
<name>A0A401RGF0_CHIPU</name>
<accession>A0A401RGF0</accession>
<dbReference type="GO" id="GO:0005794">
    <property type="term" value="C:Golgi apparatus"/>
    <property type="evidence" value="ECO:0007669"/>
    <property type="project" value="TreeGrafter"/>
</dbReference>
<comment type="caution">
    <text evidence="9">The sequence shown here is derived from an EMBL/GenBank/DDBJ whole genome shotgun (WGS) entry which is preliminary data.</text>
</comment>
<evidence type="ECO:0008006" key="11">
    <source>
        <dbReference type="Google" id="ProtNLM"/>
    </source>
</evidence>
<dbReference type="AlphaFoldDB" id="A0A401RGF0"/>
<keyword evidence="10" id="KW-1185">Reference proteome</keyword>
<evidence type="ECO:0000256" key="4">
    <source>
        <dbReference type="PROSITE-ProRule" id="PRU00059"/>
    </source>
</evidence>
<evidence type="ECO:0000313" key="9">
    <source>
        <dbReference type="EMBL" id="GCC17238.1"/>
    </source>
</evidence>
<dbReference type="PANTHER" id="PTHR46376:SF2">
    <property type="entry name" value="DISTRACTED, ISOFORM B"/>
    <property type="match status" value="1"/>
</dbReference>
<dbReference type="PROSITE" id="PS01180">
    <property type="entry name" value="CUB"/>
    <property type="match status" value="1"/>
</dbReference>
<keyword evidence="5" id="KW-0245">EGF-like domain</keyword>
<dbReference type="Pfam" id="PF00431">
    <property type="entry name" value="CUB"/>
    <property type="match status" value="1"/>
</dbReference>
<evidence type="ECO:0000256" key="1">
    <source>
        <dbReference type="ARBA" id="ARBA00022441"/>
    </source>
</evidence>
<keyword evidence="3 5" id="KW-1015">Disulfide bond</keyword>
<evidence type="ECO:0000256" key="6">
    <source>
        <dbReference type="SAM" id="SignalP"/>
    </source>
</evidence>
<dbReference type="SMART" id="SM00181">
    <property type="entry name" value="EGF"/>
    <property type="match status" value="2"/>
</dbReference>
<dbReference type="InterPro" id="IPR035914">
    <property type="entry name" value="Sperma_CUB_dom_sf"/>
</dbReference>
<feature type="disulfide bond" evidence="5">
    <location>
        <begin position="185"/>
        <end position="195"/>
    </location>
</feature>
<dbReference type="SUPFAM" id="SSF50965">
    <property type="entry name" value="Galactose oxidase, central domain"/>
    <property type="match status" value="1"/>
</dbReference>
<dbReference type="PROSITE" id="PS00022">
    <property type="entry name" value="EGF_1"/>
    <property type="match status" value="1"/>
</dbReference>
<dbReference type="Pfam" id="PF24981">
    <property type="entry name" value="Beta-prop_ATRN-LZTR1"/>
    <property type="match status" value="1"/>
</dbReference>
<keyword evidence="6" id="KW-0732">Signal</keyword>
<evidence type="ECO:0000313" key="10">
    <source>
        <dbReference type="Proteomes" id="UP000287033"/>
    </source>
</evidence>
<dbReference type="FunFam" id="2.60.120.290:FF:000023">
    <property type="entry name" value="Multiple epidermal growth factor-like domains 8"/>
    <property type="match status" value="1"/>
</dbReference>
<organism evidence="9 10">
    <name type="scientific">Chiloscyllium punctatum</name>
    <name type="common">Brownbanded bambooshark</name>
    <name type="synonym">Hemiscyllium punctatum</name>
    <dbReference type="NCBI Taxonomy" id="137246"/>
    <lineage>
        <taxon>Eukaryota</taxon>
        <taxon>Metazoa</taxon>
        <taxon>Chordata</taxon>
        <taxon>Craniata</taxon>
        <taxon>Vertebrata</taxon>
        <taxon>Chondrichthyes</taxon>
        <taxon>Elasmobranchii</taxon>
        <taxon>Galeomorphii</taxon>
        <taxon>Galeoidea</taxon>
        <taxon>Orectolobiformes</taxon>
        <taxon>Hemiscylliidae</taxon>
        <taxon>Chiloscyllium</taxon>
    </lineage>
</organism>
<feature type="signal peptide" evidence="6">
    <location>
        <begin position="1"/>
        <end position="38"/>
    </location>
</feature>
<dbReference type="OrthoDB" id="263283at2759"/>